<dbReference type="STRING" id="1678637.AC230_29150"/>
<evidence type="ECO:0000313" key="2">
    <source>
        <dbReference type="EMBL" id="KNB49339.1"/>
    </source>
</evidence>
<name>A0A0K9X7C1_9ACTN</name>
<reference evidence="3" key="1">
    <citation type="submission" date="2015-07" db="EMBL/GenBank/DDBJ databases">
        <title>Draft genome sequence of Streptomyces sp. CMAA 1322, a bacterium isolated from Caatinga biome, from dry forest semiarid of Brazil.</title>
        <authorList>
            <person name="Santos S.N."/>
            <person name="Gacesa R."/>
            <person name="Taketani R.G."/>
            <person name="Long P.F."/>
            <person name="Melo I.S."/>
        </authorList>
    </citation>
    <scope>NUCLEOTIDE SEQUENCE [LARGE SCALE GENOMIC DNA]</scope>
    <source>
        <strain evidence="3">CMAA 1322</strain>
    </source>
</reference>
<gene>
    <name evidence="2" type="ORF">AC230_29150</name>
</gene>
<dbReference type="PATRIC" id="fig|1678637.3.peg.6214"/>
<feature type="compositionally biased region" description="Low complexity" evidence="1">
    <location>
        <begin position="368"/>
        <end position="387"/>
    </location>
</feature>
<feature type="compositionally biased region" description="Gly residues" evidence="1">
    <location>
        <begin position="389"/>
        <end position="402"/>
    </location>
</feature>
<sequence>MTERVQPSGPTDPRKTFTAPSLPDFGKFSHEELLAMIEHADPEKVHEIASKLHEAAQTVHDIGRDLKEHMSRVDWEGEGADAFHAWGGSMANATTQLGAYAEKAGDWMQVASNALSAAKKMPKVPASAKSTVEEFDRLYPGIRGNPLLFNDDITRLKGGPSTFQVTSALQTLRKEHDEAASAMTKLASAYNDSGAELTKATRPNFPPMPGTMMPPPGSVEEAEYLPGPGGGAGAGGAAAGGAGYGAAAAGSGQEPSGPSSVTGSHGNSTSSSGADTSTGVVSPPHGDRSEPSTDSSTRSDSVVKTVPSLPNVPATPNGGPPTTPSPHGPHVPPPVVHPHVPTPHTSKIPPVTSRTPGRMPSPSKPEGRTGPVVTGPGSPGTRRVPGIPGVPGGPGSSPGTGRVGMPSSAPRVPASEVIGGRPAPRAAAPSPLQTPRGTVVGAEPVHGAQGMQGRPGMAGPGFGGVPGAPGGGRGVGAGGRRLASEAGGVVGGSTQNGSRAFTQGGTGLVRTPDDRQRHSRRGKRPDYLVEDEESWPSHDGQRNVPPVIG</sequence>
<evidence type="ECO:0000256" key="1">
    <source>
        <dbReference type="SAM" id="MobiDB-lite"/>
    </source>
</evidence>
<comment type="caution">
    <text evidence="2">The sequence shown here is derived from an EMBL/GenBank/DDBJ whole genome shotgun (WGS) entry which is preliminary data.</text>
</comment>
<dbReference type="Proteomes" id="UP000037288">
    <property type="component" value="Unassembled WGS sequence"/>
</dbReference>
<evidence type="ECO:0000313" key="3">
    <source>
        <dbReference type="Proteomes" id="UP000037288"/>
    </source>
</evidence>
<feature type="region of interest" description="Disordered" evidence="1">
    <location>
        <begin position="1"/>
        <end position="24"/>
    </location>
</feature>
<dbReference type="RefSeq" id="WP_049719286.1">
    <property type="nucleotide sequence ID" value="NZ_LFXA01000018.1"/>
</dbReference>
<feature type="compositionally biased region" description="Low complexity" evidence="1">
    <location>
        <begin position="259"/>
        <end position="282"/>
    </location>
</feature>
<feature type="compositionally biased region" description="Gly residues" evidence="1">
    <location>
        <begin position="227"/>
        <end position="244"/>
    </location>
</feature>
<feature type="compositionally biased region" description="Polar residues" evidence="1">
    <location>
        <begin position="492"/>
        <end position="503"/>
    </location>
</feature>
<feature type="compositionally biased region" description="Gly residues" evidence="1">
    <location>
        <begin position="456"/>
        <end position="479"/>
    </location>
</feature>
<feature type="compositionally biased region" description="Pro residues" evidence="1">
    <location>
        <begin position="204"/>
        <end position="217"/>
    </location>
</feature>
<dbReference type="OrthoDB" id="4337967at2"/>
<dbReference type="AlphaFoldDB" id="A0A0K9X7C1"/>
<feature type="region of interest" description="Disordered" evidence="1">
    <location>
        <begin position="194"/>
        <end position="549"/>
    </location>
</feature>
<dbReference type="EMBL" id="LFXA01000018">
    <property type="protein sequence ID" value="KNB49339.1"/>
    <property type="molecule type" value="Genomic_DNA"/>
</dbReference>
<organism evidence="2 3">
    <name type="scientific">Streptomyces caatingaensis</name>
    <dbReference type="NCBI Taxonomy" id="1678637"/>
    <lineage>
        <taxon>Bacteria</taxon>
        <taxon>Bacillati</taxon>
        <taxon>Actinomycetota</taxon>
        <taxon>Actinomycetes</taxon>
        <taxon>Kitasatosporales</taxon>
        <taxon>Streptomycetaceae</taxon>
        <taxon>Streptomyces</taxon>
    </lineage>
</organism>
<feature type="compositionally biased region" description="Low complexity" evidence="1">
    <location>
        <begin position="292"/>
        <end position="317"/>
    </location>
</feature>
<accession>A0A0K9X7C1</accession>
<keyword evidence="3" id="KW-1185">Reference proteome</keyword>
<protein>
    <recommendedName>
        <fullName evidence="4">PPE family domain-containing protein</fullName>
    </recommendedName>
</protein>
<feature type="compositionally biased region" description="Low complexity" evidence="1">
    <location>
        <begin position="337"/>
        <end position="346"/>
    </location>
</feature>
<feature type="compositionally biased region" description="Low complexity" evidence="1">
    <location>
        <begin position="421"/>
        <end position="431"/>
    </location>
</feature>
<proteinExistence type="predicted"/>
<feature type="compositionally biased region" description="Pro residues" evidence="1">
    <location>
        <begin position="318"/>
        <end position="336"/>
    </location>
</feature>
<evidence type="ECO:0008006" key="4">
    <source>
        <dbReference type="Google" id="ProtNLM"/>
    </source>
</evidence>